<evidence type="ECO:0000313" key="1">
    <source>
        <dbReference type="EMBL" id="GLI40561.1"/>
    </source>
</evidence>
<protein>
    <submittedName>
        <fullName evidence="1">Uncharacterized protein</fullName>
    </submittedName>
</protein>
<comment type="caution">
    <text evidence="1">The sequence shown here is derived from an EMBL/GenBank/DDBJ whole genome shotgun (WGS) entry which is preliminary data.</text>
</comment>
<proteinExistence type="predicted"/>
<dbReference type="Proteomes" id="UP001144313">
    <property type="component" value="Unassembled WGS sequence"/>
</dbReference>
<gene>
    <name evidence="1" type="ORF">GALLR39Z86_04110</name>
</gene>
<accession>A0A9W6LFG3</accession>
<evidence type="ECO:0000313" key="2">
    <source>
        <dbReference type="Proteomes" id="UP001144313"/>
    </source>
</evidence>
<reference evidence="1" key="1">
    <citation type="submission" date="2022-12" db="EMBL/GenBank/DDBJ databases">
        <title>Reference genome sequencing for broad-spectrum identification of bacterial and archaeal isolates by mass spectrometry.</title>
        <authorList>
            <person name="Sekiguchi Y."/>
            <person name="Tourlousse D.M."/>
        </authorList>
    </citation>
    <scope>NUCLEOTIDE SEQUENCE</scope>
    <source>
        <strain evidence="1">LLR39Z86</strain>
    </source>
</reference>
<name>A0A9W6LFG3_9ACTN</name>
<organism evidence="1 2">
    <name type="scientific">Glycomyces algeriensis</name>
    <dbReference type="NCBI Taxonomy" id="256037"/>
    <lineage>
        <taxon>Bacteria</taxon>
        <taxon>Bacillati</taxon>
        <taxon>Actinomycetota</taxon>
        <taxon>Actinomycetes</taxon>
        <taxon>Glycomycetales</taxon>
        <taxon>Glycomycetaceae</taxon>
        <taxon>Glycomyces</taxon>
    </lineage>
</organism>
<dbReference type="EMBL" id="BSDT01000001">
    <property type="protein sequence ID" value="GLI40561.1"/>
    <property type="molecule type" value="Genomic_DNA"/>
</dbReference>
<dbReference type="AlphaFoldDB" id="A0A9W6LFG3"/>
<sequence length="55" mass="5828">MRAPPFFIASVKRDTGPQTGGTSGYPTKAYECVALCDNRHAVAIGRVTRDNGSVS</sequence>
<keyword evidence="2" id="KW-1185">Reference proteome</keyword>